<name>A0A9Q3C0Y4_9BASI</name>
<gene>
    <name evidence="2" type="ORF">O181_014648</name>
</gene>
<feature type="compositionally biased region" description="Polar residues" evidence="1">
    <location>
        <begin position="69"/>
        <end position="90"/>
    </location>
</feature>
<sequence length="205" mass="22160">MGMEKAVDEIFKKEMSPVIPAFWCPKFPKVQSPVADVPSTRGSLPSIGVLENAGTHLDDSVSEIEVTKNARNPSPKTSNGNMSPRDSSPTKSEELVPQLQIPSFHKIIPQRMIVQAPIASSMNVSGLHIRQDVPMPPPHIINVPGITVSSIPKPTGSQGGNEYPPYPRDYLLNPSSKPSAIEGSSSHSGPDKQPMLKVPPMTEER</sequence>
<keyword evidence="3" id="KW-1185">Reference proteome</keyword>
<comment type="caution">
    <text evidence="2">The sequence shown here is derived from an EMBL/GenBank/DDBJ whole genome shotgun (WGS) entry which is preliminary data.</text>
</comment>
<dbReference type="AlphaFoldDB" id="A0A9Q3C0Y4"/>
<evidence type="ECO:0000256" key="1">
    <source>
        <dbReference type="SAM" id="MobiDB-lite"/>
    </source>
</evidence>
<proteinExistence type="predicted"/>
<dbReference type="EMBL" id="AVOT02003925">
    <property type="protein sequence ID" value="MBW0474933.1"/>
    <property type="molecule type" value="Genomic_DNA"/>
</dbReference>
<reference evidence="2" key="1">
    <citation type="submission" date="2021-03" db="EMBL/GenBank/DDBJ databases">
        <title>Draft genome sequence of rust myrtle Austropuccinia psidii MF-1, a brazilian biotype.</title>
        <authorList>
            <person name="Quecine M.C."/>
            <person name="Pachon D.M.R."/>
            <person name="Bonatelli M.L."/>
            <person name="Correr F.H."/>
            <person name="Franceschini L.M."/>
            <person name="Leite T.F."/>
            <person name="Margarido G.R.A."/>
            <person name="Almeida C.A."/>
            <person name="Ferrarezi J.A."/>
            <person name="Labate C.A."/>
        </authorList>
    </citation>
    <scope>NUCLEOTIDE SEQUENCE</scope>
    <source>
        <strain evidence="2">MF-1</strain>
    </source>
</reference>
<feature type="compositionally biased region" description="Polar residues" evidence="1">
    <location>
        <begin position="173"/>
        <end position="188"/>
    </location>
</feature>
<accession>A0A9Q3C0Y4</accession>
<dbReference type="Proteomes" id="UP000765509">
    <property type="component" value="Unassembled WGS sequence"/>
</dbReference>
<protein>
    <submittedName>
        <fullName evidence="2">Uncharacterized protein</fullName>
    </submittedName>
</protein>
<feature type="region of interest" description="Disordered" evidence="1">
    <location>
        <begin position="65"/>
        <end position="95"/>
    </location>
</feature>
<evidence type="ECO:0000313" key="3">
    <source>
        <dbReference type="Proteomes" id="UP000765509"/>
    </source>
</evidence>
<organism evidence="2 3">
    <name type="scientific">Austropuccinia psidii MF-1</name>
    <dbReference type="NCBI Taxonomy" id="1389203"/>
    <lineage>
        <taxon>Eukaryota</taxon>
        <taxon>Fungi</taxon>
        <taxon>Dikarya</taxon>
        <taxon>Basidiomycota</taxon>
        <taxon>Pucciniomycotina</taxon>
        <taxon>Pucciniomycetes</taxon>
        <taxon>Pucciniales</taxon>
        <taxon>Sphaerophragmiaceae</taxon>
        <taxon>Austropuccinia</taxon>
    </lineage>
</organism>
<evidence type="ECO:0000313" key="2">
    <source>
        <dbReference type="EMBL" id="MBW0474933.1"/>
    </source>
</evidence>
<feature type="region of interest" description="Disordered" evidence="1">
    <location>
        <begin position="149"/>
        <end position="205"/>
    </location>
</feature>